<proteinExistence type="predicted"/>
<dbReference type="Proteomes" id="UP000256873">
    <property type="component" value="Unassembled WGS sequence"/>
</dbReference>
<dbReference type="AlphaFoldDB" id="A0A3E0LA65"/>
<dbReference type="NCBIfam" id="TIGR03159">
    <property type="entry name" value="cas_Csc1"/>
    <property type="match status" value="1"/>
</dbReference>
<dbReference type="EMBL" id="QQWC01000001">
    <property type="protein sequence ID" value="REJ44390.1"/>
    <property type="molecule type" value="Genomic_DNA"/>
</dbReference>
<dbReference type="Pfam" id="PF26241">
    <property type="entry name" value="Cas_Csc1"/>
    <property type="match status" value="1"/>
</dbReference>
<evidence type="ECO:0000313" key="2">
    <source>
        <dbReference type="Proteomes" id="UP000256873"/>
    </source>
</evidence>
<reference evidence="1 2" key="1">
    <citation type="submission" date="2017-10" db="EMBL/GenBank/DDBJ databases">
        <title>A large-scale comparative metagenomic study reveals the eutrophication-driven functional interactions in six Microcystis-epibionts communities.</title>
        <authorList>
            <person name="Li Q."/>
            <person name="Lin F."/>
        </authorList>
    </citation>
    <scope>NUCLEOTIDE SEQUENCE [LARGE SCALE GENOMIC DNA]</scope>
    <source>
        <strain evidence="1">TF09</strain>
    </source>
</reference>
<evidence type="ECO:0000313" key="1">
    <source>
        <dbReference type="EMBL" id="REJ44390.1"/>
    </source>
</evidence>
<accession>A0A3E0LA65</accession>
<sequence length="259" mass="29742">MQQLELPLPSLAEPKKTIYESARLIELWCAEPVFFASRELSDTYYTEGAIGNYALAYAFGWARSPYRLTGTATCRPRYREDLSPLDSYILPAWPKNDRTSFRFERFNALSDSYWYAMTNNRVAIAREDLPIKRSGKKPNTFRPSNFPQTGRLRIIERGSRFQTLVFGNRELPEYIRLGKFTSKVKVTILSENRVILLPNGEYRSHIYLNTADIPASVNFLSFDLIAIPPVSLFKNLHFQGEAWQIGESIVPAYLKFCGG</sequence>
<dbReference type="InterPro" id="IPR017576">
    <property type="entry name" value="CRISPR-assoc_prot_Csc1"/>
</dbReference>
<gene>
    <name evidence="1" type="primary">cas5d</name>
    <name evidence="1" type="ORF">DWQ54_02345</name>
</gene>
<organism evidence="1 2">
    <name type="scientific">Microcystis flos-aquae TF09</name>
    <dbReference type="NCBI Taxonomy" id="2060473"/>
    <lineage>
        <taxon>Bacteria</taxon>
        <taxon>Bacillati</taxon>
        <taxon>Cyanobacteriota</taxon>
        <taxon>Cyanophyceae</taxon>
        <taxon>Oscillatoriophycideae</taxon>
        <taxon>Chroococcales</taxon>
        <taxon>Microcystaceae</taxon>
        <taxon>Microcystis</taxon>
    </lineage>
</organism>
<comment type="caution">
    <text evidence="1">The sequence shown here is derived from an EMBL/GenBank/DDBJ whole genome shotgun (WGS) entry which is preliminary data.</text>
</comment>
<protein>
    <submittedName>
        <fullName evidence="1">Type I-D CRISPR-associated protein Cas5/Csc1</fullName>
    </submittedName>
</protein>
<name>A0A3E0LA65_9CHRO</name>